<dbReference type="AlphaFoldDB" id="A0AA38I0G6"/>
<evidence type="ECO:0000256" key="1">
    <source>
        <dbReference type="SAM" id="MobiDB-lite"/>
    </source>
</evidence>
<proteinExistence type="predicted"/>
<sequence length="102" mass="11316">MLPTTSPTHPLLYSQRVVLPSTCLNYGSFHGRNQYMIVFPVGTVLIEFLDSSGAGLRIRQKSTVTQYVNHTSGETAPEDTTYESVRNVEPKNSINTFQPGQP</sequence>
<gene>
    <name evidence="2" type="ORF">Zmor_024243</name>
</gene>
<accession>A0AA38I0G6</accession>
<organism evidence="2 3">
    <name type="scientific">Zophobas morio</name>
    <dbReference type="NCBI Taxonomy" id="2755281"/>
    <lineage>
        <taxon>Eukaryota</taxon>
        <taxon>Metazoa</taxon>
        <taxon>Ecdysozoa</taxon>
        <taxon>Arthropoda</taxon>
        <taxon>Hexapoda</taxon>
        <taxon>Insecta</taxon>
        <taxon>Pterygota</taxon>
        <taxon>Neoptera</taxon>
        <taxon>Endopterygota</taxon>
        <taxon>Coleoptera</taxon>
        <taxon>Polyphaga</taxon>
        <taxon>Cucujiformia</taxon>
        <taxon>Tenebrionidae</taxon>
        <taxon>Zophobas</taxon>
    </lineage>
</organism>
<dbReference type="EMBL" id="JALNTZ010000007">
    <property type="protein sequence ID" value="KAJ3646667.1"/>
    <property type="molecule type" value="Genomic_DNA"/>
</dbReference>
<name>A0AA38I0G6_9CUCU</name>
<feature type="compositionally biased region" description="Polar residues" evidence="1">
    <location>
        <begin position="90"/>
        <end position="102"/>
    </location>
</feature>
<dbReference type="Proteomes" id="UP001168821">
    <property type="component" value="Unassembled WGS sequence"/>
</dbReference>
<evidence type="ECO:0000313" key="3">
    <source>
        <dbReference type="Proteomes" id="UP001168821"/>
    </source>
</evidence>
<reference evidence="2" key="1">
    <citation type="journal article" date="2023" name="G3 (Bethesda)">
        <title>Whole genome assemblies of Zophobas morio and Tenebrio molitor.</title>
        <authorList>
            <person name="Kaur S."/>
            <person name="Stinson S.A."/>
            <person name="diCenzo G.C."/>
        </authorList>
    </citation>
    <scope>NUCLEOTIDE SEQUENCE</scope>
    <source>
        <strain evidence="2">QUZm001</strain>
    </source>
</reference>
<comment type="caution">
    <text evidence="2">The sequence shown here is derived from an EMBL/GenBank/DDBJ whole genome shotgun (WGS) entry which is preliminary data.</text>
</comment>
<protein>
    <submittedName>
        <fullName evidence="2">Uncharacterized protein</fullName>
    </submittedName>
</protein>
<feature type="region of interest" description="Disordered" evidence="1">
    <location>
        <begin position="72"/>
        <end position="102"/>
    </location>
</feature>
<keyword evidence="3" id="KW-1185">Reference proteome</keyword>
<evidence type="ECO:0000313" key="2">
    <source>
        <dbReference type="EMBL" id="KAJ3646667.1"/>
    </source>
</evidence>